<proteinExistence type="inferred from homology"/>
<feature type="transmembrane region" description="Helical" evidence="6">
    <location>
        <begin position="163"/>
        <end position="185"/>
    </location>
</feature>
<accession>A0ABQ3JIU3</accession>
<comment type="caution">
    <text evidence="7">The sequence shown here is derived from an EMBL/GenBank/DDBJ whole genome shotgun (WGS) entry which is preliminary data.</text>
</comment>
<evidence type="ECO:0000313" key="8">
    <source>
        <dbReference type="Proteomes" id="UP000619376"/>
    </source>
</evidence>
<keyword evidence="8" id="KW-1185">Reference proteome</keyword>
<organism evidence="7 8">
    <name type="scientific">Deinococcus metalli</name>
    <dbReference type="NCBI Taxonomy" id="1141878"/>
    <lineage>
        <taxon>Bacteria</taxon>
        <taxon>Thermotogati</taxon>
        <taxon>Deinococcota</taxon>
        <taxon>Deinococci</taxon>
        <taxon>Deinococcales</taxon>
        <taxon>Deinococcaceae</taxon>
        <taxon>Deinococcus</taxon>
    </lineage>
</organism>
<keyword evidence="4 6" id="KW-1133">Transmembrane helix</keyword>
<gene>
    <name evidence="7" type="ORF">GCM10017781_03520</name>
</gene>
<evidence type="ECO:0000256" key="2">
    <source>
        <dbReference type="ARBA" id="ARBA00007511"/>
    </source>
</evidence>
<name>A0ABQ3JIU3_9DEIO</name>
<evidence type="ECO:0000313" key="7">
    <source>
        <dbReference type="EMBL" id="GHF30690.1"/>
    </source>
</evidence>
<feature type="transmembrane region" description="Helical" evidence="6">
    <location>
        <begin position="20"/>
        <end position="46"/>
    </location>
</feature>
<dbReference type="Proteomes" id="UP000619376">
    <property type="component" value="Unassembled WGS sequence"/>
</dbReference>
<feature type="transmembrane region" description="Helical" evidence="6">
    <location>
        <begin position="223"/>
        <end position="242"/>
    </location>
</feature>
<keyword evidence="3 6" id="KW-0812">Transmembrane</keyword>
<dbReference type="PANTHER" id="PTHR30238:SF4">
    <property type="entry name" value="SLL1022 PROTEIN"/>
    <property type="match status" value="1"/>
</dbReference>
<evidence type="ECO:0000256" key="3">
    <source>
        <dbReference type="ARBA" id="ARBA00022692"/>
    </source>
</evidence>
<reference evidence="8" key="1">
    <citation type="journal article" date="2019" name="Int. J. Syst. Evol. Microbiol.">
        <title>The Global Catalogue of Microorganisms (GCM) 10K type strain sequencing project: providing services to taxonomists for standard genome sequencing and annotation.</title>
        <authorList>
            <consortium name="The Broad Institute Genomics Platform"/>
            <consortium name="The Broad Institute Genome Sequencing Center for Infectious Disease"/>
            <person name="Wu L."/>
            <person name="Ma J."/>
        </authorList>
    </citation>
    <scope>NUCLEOTIDE SEQUENCE [LARGE SCALE GENOMIC DNA]</scope>
    <source>
        <strain evidence="8">CGMCC 1.18437</strain>
    </source>
</reference>
<comment type="similarity">
    <text evidence="2">Belongs to the TerC family.</text>
</comment>
<feature type="transmembrane region" description="Helical" evidence="6">
    <location>
        <begin position="58"/>
        <end position="78"/>
    </location>
</feature>
<evidence type="ECO:0000256" key="5">
    <source>
        <dbReference type="ARBA" id="ARBA00023136"/>
    </source>
</evidence>
<comment type="subcellular location">
    <subcellularLocation>
        <location evidence="1">Membrane</location>
        <topology evidence="1">Multi-pass membrane protein</topology>
    </subcellularLocation>
</comment>
<protein>
    <recommendedName>
        <fullName evidence="9">TerC family protein</fullName>
    </recommendedName>
</protein>
<dbReference type="EMBL" id="BNAJ01000001">
    <property type="protein sequence ID" value="GHF30690.1"/>
    <property type="molecule type" value="Genomic_DNA"/>
</dbReference>
<evidence type="ECO:0000256" key="6">
    <source>
        <dbReference type="SAM" id="Phobius"/>
    </source>
</evidence>
<dbReference type="Pfam" id="PF03741">
    <property type="entry name" value="TerC"/>
    <property type="match status" value="1"/>
</dbReference>
<sequence>MPYRGRMADFLHVLSTPAGWVGVLSLTLLELVLGIDNIVFITLLASRLPRDQRALARTLGLGLAVITRVALLTGISWLTRLSDPLFTVLGRDISVHDIVLVAGGLFLMVKSTQELSRMAADPLGTQDTQVGEASLLGVIVQIPLIDIVFSLDSVVTAIGVSGVLPVMITAVILAVVIMILASGPISSYLDAHPPLKLLAAAFLLLVGSNLVGEAFGVGVPSGYLYFTMLFAGVVMLFTVRAARTVRAQIVEQAVADARREAAEQDSAPESGTR</sequence>
<evidence type="ECO:0000256" key="4">
    <source>
        <dbReference type="ARBA" id="ARBA00022989"/>
    </source>
</evidence>
<feature type="transmembrane region" description="Helical" evidence="6">
    <location>
        <begin position="93"/>
        <end position="109"/>
    </location>
</feature>
<dbReference type="PANTHER" id="PTHR30238">
    <property type="entry name" value="MEMBRANE BOUND PREDICTED REDOX MODULATOR"/>
    <property type="match status" value="1"/>
</dbReference>
<evidence type="ECO:0008006" key="9">
    <source>
        <dbReference type="Google" id="ProtNLM"/>
    </source>
</evidence>
<keyword evidence="5 6" id="KW-0472">Membrane</keyword>
<evidence type="ECO:0000256" key="1">
    <source>
        <dbReference type="ARBA" id="ARBA00004141"/>
    </source>
</evidence>
<dbReference type="InterPro" id="IPR005496">
    <property type="entry name" value="Integral_membrane_TerC"/>
</dbReference>